<evidence type="ECO:0000256" key="1">
    <source>
        <dbReference type="ARBA" id="ARBA00010884"/>
    </source>
</evidence>
<evidence type="ECO:0000256" key="2">
    <source>
        <dbReference type="SAM" id="Phobius"/>
    </source>
</evidence>
<dbReference type="EMBL" id="KZ345324">
    <property type="protein sequence ID" value="PIO74161.1"/>
    <property type="molecule type" value="Genomic_DNA"/>
</dbReference>
<keyword evidence="2" id="KW-0472">Membrane</keyword>
<dbReference type="InterPro" id="IPR029058">
    <property type="entry name" value="AB_hydrolase_fold"/>
</dbReference>
<dbReference type="GO" id="GO:0051793">
    <property type="term" value="P:medium-chain fatty acid catabolic process"/>
    <property type="evidence" value="ECO:0007669"/>
    <property type="project" value="TreeGrafter"/>
</dbReference>
<dbReference type="GO" id="GO:0047372">
    <property type="term" value="F:monoacylglycerol lipase activity"/>
    <property type="evidence" value="ECO:0007669"/>
    <property type="project" value="TreeGrafter"/>
</dbReference>
<evidence type="ECO:0000313" key="3">
    <source>
        <dbReference type="EMBL" id="PIO74161.1"/>
    </source>
</evidence>
<dbReference type="OrthoDB" id="247542at2759"/>
<gene>
    <name evidence="3" type="ORF">TELCIR_03830</name>
</gene>
<name>A0A2G9UV74_TELCI</name>
<protein>
    <recommendedName>
        <fullName evidence="5">AB hydrolase-1 domain-containing protein</fullName>
    </recommendedName>
</protein>
<keyword evidence="2" id="KW-0812">Transmembrane</keyword>
<dbReference type="PANTHER" id="PTHR10794">
    <property type="entry name" value="ABHYDROLASE DOMAIN-CONTAINING PROTEIN"/>
    <property type="match status" value="1"/>
</dbReference>
<dbReference type="InterPro" id="IPR050960">
    <property type="entry name" value="AB_hydrolase_4_sf"/>
</dbReference>
<sequence>LLARFITMLAYVGVVIVVLPTSLWLYSRISSKKPQIYAKEDGSLLVRVKKNVPALQKVYRMPWWCPFGDAQTIVNGALRKCPSLPFVREVIEFADGGALGIDWLYADDCKDDAPIILFLPGITGSTRDCAYILYPAQEMYARKWRVLVYNPRGLGGVQLRNKMMVLWNYLATRTAESAVLAGAMIVSAPFDPLSTTTSLESFFAKNVYNRHLTKKLVEFAKTYREHFENHEMMDFDNVLKSVTIREFDTRFTAPLFGYESVDHYYDHAAPNKKVKKIPVPTLCLNADDDCFSPREAIPTEEMKESETVVGVVTRGGGHTAFLQGANPNKGSLVDQILVEWANMLTNDLQ</sequence>
<dbReference type="Gene3D" id="3.40.50.1820">
    <property type="entry name" value="alpha/beta hydrolase"/>
    <property type="match status" value="1"/>
</dbReference>
<evidence type="ECO:0008006" key="5">
    <source>
        <dbReference type="Google" id="ProtNLM"/>
    </source>
</evidence>
<feature type="transmembrane region" description="Helical" evidence="2">
    <location>
        <begin position="6"/>
        <end position="26"/>
    </location>
</feature>
<dbReference type="GO" id="GO:0051792">
    <property type="term" value="P:medium-chain fatty acid biosynthetic process"/>
    <property type="evidence" value="ECO:0007669"/>
    <property type="project" value="TreeGrafter"/>
</dbReference>
<dbReference type="PIRSF" id="PIRSF005211">
    <property type="entry name" value="Ab_hydro_YheT"/>
    <property type="match status" value="1"/>
</dbReference>
<proteinExistence type="inferred from homology"/>
<keyword evidence="4" id="KW-1185">Reference proteome</keyword>
<dbReference type="InterPro" id="IPR012020">
    <property type="entry name" value="ABHD4"/>
</dbReference>
<keyword evidence="2" id="KW-1133">Transmembrane helix</keyword>
<reference evidence="3 4" key="1">
    <citation type="submission" date="2015-09" db="EMBL/GenBank/DDBJ databases">
        <title>Draft genome of the parasitic nematode Teladorsagia circumcincta isolate WARC Sus (inbred).</title>
        <authorList>
            <person name="Mitreva M."/>
        </authorList>
    </citation>
    <scope>NUCLEOTIDE SEQUENCE [LARGE SCALE GENOMIC DNA]</scope>
    <source>
        <strain evidence="3 4">S</strain>
    </source>
</reference>
<dbReference type="PANTHER" id="PTHR10794:SF63">
    <property type="entry name" value="ALPHA_BETA HYDROLASE 1, ISOFORM A"/>
    <property type="match status" value="1"/>
</dbReference>
<comment type="similarity">
    <text evidence="1">Belongs to the AB hydrolase superfamily. AB hydrolase 4 family.</text>
</comment>
<accession>A0A2G9UV74</accession>
<feature type="non-terminal residue" evidence="3">
    <location>
        <position position="1"/>
    </location>
</feature>
<dbReference type="SUPFAM" id="SSF53474">
    <property type="entry name" value="alpha/beta-Hydrolases"/>
    <property type="match status" value="1"/>
</dbReference>
<evidence type="ECO:0000313" key="4">
    <source>
        <dbReference type="Proteomes" id="UP000230423"/>
    </source>
</evidence>
<dbReference type="Proteomes" id="UP000230423">
    <property type="component" value="Unassembled WGS sequence"/>
</dbReference>
<dbReference type="GO" id="GO:0008126">
    <property type="term" value="F:acetylesterase activity"/>
    <property type="evidence" value="ECO:0007669"/>
    <property type="project" value="TreeGrafter"/>
</dbReference>
<dbReference type="AlphaFoldDB" id="A0A2G9UV74"/>
<organism evidence="3 4">
    <name type="scientific">Teladorsagia circumcincta</name>
    <name type="common">Brown stomach worm</name>
    <name type="synonym">Ostertagia circumcincta</name>
    <dbReference type="NCBI Taxonomy" id="45464"/>
    <lineage>
        <taxon>Eukaryota</taxon>
        <taxon>Metazoa</taxon>
        <taxon>Ecdysozoa</taxon>
        <taxon>Nematoda</taxon>
        <taxon>Chromadorea</taxon>
        <taxon>Rhabditida</taxon>
        <taxon>Rhabditina</taxon>
        <taxon>Rhabditomorpha</taxon>
        <taxon>Strongyloidea</taxon>
        <taxon>Trichostrongylidae</taxon>
        <taxon>Teladorsagia</taxon>
    </lineage>
</organism>